<evidence type="ECO:0000259" key="2">
    <source>
        <dbReference type="Pfam" id="PF10552"/>
    </source>
</evidence>
<name>A0AAC9R3D9_LACLL</name>
<dbReference type="EMBL" id="CP090823">
    <property type="protein sequence ID" value="ARD97206.1"/>
    <property type="molecule type" value="Genomic_DNA"/>
</dbReference>
<dbReference type="Proteomes" id="UP001055586">
    <property type="component" value="Chromosome"/>
</dbReference>
<dbReference type="Pfam" id="PF10543">
    <property type="entry name" value="ORF6N"/>
    <property type="match status" value="1"/>
</dbReference>
<reference evidence="3" key="1">
    <citation type="submission" date="2023-09" db="EMBL/GenBank/DDBJ databases">
        <title>Complete Genomes and Methylome analysis of Lactococcus lactis subs lactis strains.</title>
        <authorList>
            <person name="Fomenkov A."/>
            <person name="McDonnell B."/>
            <person name="Sun L."/>
            <person name="Van Sinderen D."/>
            <person name="Roberts R.J."/>
        </authorList>
    </citation>
    <scope>NUCLEOTIDE SEQUENCE</scope>
    <source>
        <strain evidence="3">229</strain>
    </source>
</reference>
<dbReference type="InterPro" id="IPR018873">
    <property type="entry name" value="KilA-N_DNA-bd_domain"/>
</dbReference>
<organism evidence="3 4">
    <name type="scientific">Lactococcus lactis subsp. lactis</name>
    <name type="common">Streptococcus lactis</name>
    <dbReference type="NCBI Taxonomy" id="1360"/>
    <lineage>
        <taxon>Bacteria</taxon>
        <taxon>Bacillati</taxon>
        <taxon>Bacillota</taxon>
        <taxon>Bacilli</taxon>
        <taxon>Lactobacillales</taxon>
        <taxon>Streptococcaceae</taxon>
        <taxon>Lactococcus</taxon>
    </lineage>
</organism>
<proteinExistence type="predicted"/>
<evidence type="ECO:0000313" key="4">
    <source>
        <dbReference type="Proteomes" id="UP001055586"/>
    </source>
</evidence>
<feature type="domain" description="KilA-N DNA-binding" evidence="1">
    <location>
        <begin position="5"/>
        <end position="89"/>
    </location>
</feature>
<dbReference type="InterPro" id="IPR018878">
    <property type="entry name" value="ORF6C_dom"/>
</dbReference>
<gene>
    <name evidence="3" type="ORF">LL229_2327</name>
</gene>
<dbReference type="Pfam" id="PF10552">
    <property type="entry name" value="ORF6C"/>
    <property type="match status" value="1"/>
</dbReference>
<evidence type="ECO:0000259" key="1">
    <source>
        <dbReference type="Pfam" id="PF10543"/>
    </source>
</evidence>
<accession>A0AAC9R3D9</accession>
<dbReference type="RefSeq" id="WP_081172247.1">
    <property type="nucleotide sequence ID" value="NZ_CP015896.1"/>
</dbReference>
<protein>
    <submittedName>
        <fullName evidence="3">ORF6N domain-containing protein</fullName>
    </submittedName>
</protein>
<feature type="domain" description="ORF6C" evidence="2">
    <location>
        <begin position="124"/>
        <end position="231"/>
    </location>
</feature>
<evidence type="ECO:0000313" key="3">
    <source>
        <dbReference type="EMBL" id="ARD97206.1"/>
    </source>
</evidence>
<dbReference type="AlphaFoldDB" id="A0AAC9R3D9"/>
<sequence length="241" mass="27646">MNELQITELNGQRVLTTQQIADGYGAKTRTIVDNFNNNRNRFEEGKHFILLEGEYLRVFKRENENFGFAQNINKLYLWTEKGALLHAKSLGTDEAWDMYDILVDTYFKVQEEKQVPLTLDQQIAAIATGYGSVKDELVEVKDRVSDLEENAPLSAGEYNYIGSRINQRVAEVARGYGKITREQRGKLFKDINQGVKVVTGVSTRTQLRAKHFDTVVDFTNNWEPSTATKMQLRQMSFDFEA</sequence>